<feature type="domain" description="Fimbrial-type adhesion" evidence="6">
    <location>
        <begin position="191"/>
        <end position="330"/>
    </location>
</feature>
<dbReference type="InterPro" id="IPR054160">
    <property type="entry name" value="MrkD_recept-bd"/>
</dbReference>
<comment type="similarity">
    <text evidence="2">Belongs to the fimbrial protein family.</text>
</comment>
<dbReference type="InterPro" id="IPR000259">
    <property type="entry name" value="Adhesion_dom_fimbrial"/>
</dbReference>
<proteinExistence type="inferred from homology"/>
<feature type="signal peptide" evidence="5">
    <location>
        <begin position="1"/>
        <end position="22"/>
    </location>
</feature>
<dbReference type="PANTHER" id="PTHR33420">
    <property type="entry name" value="FIMBRIAL SUBUNIT ELFA-RELATED"/>
    <property type="match status" value="1"/>
</dbReference>
<dbReference type="InterPro" id="IPR050263">
    <property type="entry name" value="Bact_Fimbrial_Adh_Pro"/>
</dbReference>
<dbReference type="Gene3D" id="2.60.40.1090">
    <property type="entry name" value="Fimbrial-type adhesion domain"/>
    <property type="match status" value="1"/>
</dbReference>
<dbReference type="KEGG" id="palk:PSAKL28_40090"/>
<comment type="subcellular location">
    <subcellularLocation>
        <location evidence="1">Fimbrium</location>
    </subcellularLocation>
</comment>
<evidence type="ECO:0000256" key="2">
    <source>
        <dbReference type="ARBA" id="ARBA00006671"/>
    </source>
</evidence>
<evidence type="ECO:0000256" key="4">
    <source>
        <dbReference type="ARBA" id="ARBA00023263"/>
    </source>
</evidence>
<dbReference type="GO" id="GO:0043709">
    <property type="term" value="P:cell adhesion involved in single-species biofilm formation"/>
    <property type="evidence" value="ECO:0007669"/>
    <property type="project" value="TreeGrafter"/>
</dbReference>
<dbReference type="Pfam" id="PF00419">
    <property type="entry name" value="Fimbrial"/>
    <property type="match status" value="1"/>
</dbReference>
<evidence type="ECO:0000256" key="1">
    <source>
        <dbReference type="ARBA" id="ARBA00004561"/>
    </source>
</evidence>
<dbReference type="EMBL" id="CP009048">
    <property type="protein sequence ID" value="AIL63156.1"/>
    <property type="molecule type" value="Genomic_DNA"/>
</dbReference>
<keyword evidence="3 5" id="KW-0732">Signal</keyword>
<dbReference type="OrthoDB" id="7031417at2"/>
<evidence type="ECO:0000259" key="6">
    <source>
        <dbReference type="Pfam" id="PF00419"/>
    </source>
</evidence>
<evidence type="ECO:0000313" key="8">
    <source>
        <dbReference type="EMBL" id="AIL63156.1"/>
    </source>
</evidence>
<reference evidence="8 9" key="1">
    <citation type="submission" date="2014-07" db="EMBL/GenBank/DDBJ databases">
        <authorList>
            <person name="Lee K."/>
            <person name="Lim J.Y."/>
            <person name="Hwang I."/>
        </authorList>
    </citation>
    <scope>NUCLEOTIDE SEQUENCE [LARGE SCALE GENOMIC DNA]</scope>
    <source>
        <strain evidence="8 9">KL28</strain>
    </source>
</reference>
<name>A0A077FIX3_9PSED</name>
<evidence type="ECO:0000256" key="3">
    <source>
        <dbReference type="ARBA" id="ARBA00022729"/>
    </source>
</evidence>
<dbReference type="RefSeq" id="WP_038613801.1">
    <property type="nucleotide sequence ID" value="NZ_CP009048.1"/>
</dbReference>
<organism evidence="8 9">
    <name type="scientific">Pseudomonas alkylphenolica</name>
    <dbReference type="NCBI Taxonomy" id="237609"/>
    <lineage>
        <taxon>Bacteria</taxon>
        <taxon>Pseudomonadati</taxon>
        <taxon>Pseudomonadota</taxon>
        <taxon>Gammaproteobacteria</taxon>
        <taxon>Pseudomonadales</taxon>
        <taxon>Pseudomonadaceae</taxon>
        <taxon>Pseudomonas</taxon>
    </lineage>
</organism>
<evidence type="ECO:0000256" key="5">
    <source>
        <dbReference type="SAM" id="SignalP"/>
    </source>
</evidence>
<dbReference type="InterPro" id="IPR036937">
    <property type="entry name" value="Adhesion_dom_fimbrial_sf"/>
</dbReference>
<dbReference type="PANTHER" id="PTHR33420:SF3">
    <property type="entry name" value="FIMBRIAL SUBUNIT ELFA"/>
    <property type="match status" value="1"/>
</dbReference>
<dbReference type="Pfam" id="PF22003">
    <property type="entry name" value="MrkDrd"/>
    <property type="match status" value="1"/>
</dbReference>
<sequence>MRRWVGRVTGILGLMTSGSVWADCTAENDNPQPFYSIHVPAKLVMQTAPVGGVLASFESKAAKYTTASCNYRSSIKTTLDSRGREPSGIQNVYKTNIEGVGIRITGWANNQLHFTPPSEKTTGPVVPGNVVFPSHIKVEYIRTGIALGSSGQVTTDFRVEHIIPGILPNPVSFEPTAKSTELINEVYFSSCESQTPNLDVSMGKQQITQISANAAPKKTFTFEVRCRGSKPSTPIPVKVHFEGDSPAEGQLNLSGAGQPGVAKGVQIALTTPEGAKLPFNKAKAVDLKWLRSEPTAEVYQFSGAAQYVPSNSGPLKPGRGDATMTYVLDYN</sequence>
<evidence type="ECO:0000259" key="7">
    <source>
        <dbReference type="Pfam" id="PF22003"/>
    </source>
</evidence>
<dbReference type="Proteomes" id="UP000028931">
    <property type="component" value="Chromosome"/>
</dbReference>
<dbReference type="GO" id="GO:0009289">
    <property type="term" value="C:pilus"/>
    <property type="evidence" value="ECO:0007669"/>
    <property type="project" value="UniProtKB-SubCell"/>
</dbReference>
<dbReference type="SUPFAM" id="SSF49401">
    <property type="entry name" value="Bacterial adhesins"/>
    <property type="match status" value="1"/>
</dbReference>
<feature type="domain" description="MrkD-like receptor binding" evidence="7">
    <location>
        <begin position="44"/>
        <end position="149"/>
    </location>
</feature>
<dbReference type="AlphaFoldDB" id="A0A077FIX3"/>
<accession>A0A077FIX3</accession>
<protein>
    <submittedName>
        <fullName evidence="8">P pilus assembly protein, pilin FimA</fullName>
    </submittedName>
</protein>
<dbReference type="HOGENOM" id="CLU_070313_0_0_6"/>
<feature type="chain" id="PRO_5001718464" evidence="5">
    <location>
        <begin position="23"/>
        <end position="331"/>
    </location>
</feature>
<gene>
    <name evidence="8" type="ORF">PSAKL28_40090</name>
</gene>
<dbReference type="InterPro" id="IPR008966">
    <property type="entry name" value="Adhesion_dom_sf"/>
</dbReference>
<keyword evidence="4" id="KW-0281">Fimbrium</keyword>
<evidence type="ECO:0000313" key="9">
    <source>
        <dbReference type="Proteomes" id="UP000028931"/>
    </source>
</evidence>